<evidence type="ECO:0000256" key="2">
    <source>
        <dbReference type="ARBA" id="ARBA00009166"/>
    </source>
</evidence>
<accession>A0AAN5CKC4</accession>
<evidence type="ECO:0000256" key="6">
    <source>
        <dbReference type="SAM" id="Phobius"/>
    </source>
</evidence>
<evidence type="ECO:0000256" key="4">
    <source>
        <dbReference type="ARBA" id="ARBA00022989"/>
    </source>
</evidence>
<gene>
    <name evidence="7" type="ORF">PMAYCL1PPCAC_16189</name>
</gene>
<dbReference type="EMBL" id="BTRK01000004">
    <property type="protein sequence ID" value="GMR45994.1"/>
    <property type="molecule type" value="Genomic_DNA"/>
</dbReference>
<dbReference type="Pfam" id="PF10317">
    <property type="entry name" value="7TM_GPCR_Srd"/>
    <property type="match status" value="1"/>
</dbReference>
<dbReference type="PANTHER" id="PTHR22945:SF40">
    <property type="entry name" value="SERPENTINE RECEPTOR, CLASS D (DELTA)-RELATED"/>
    <property type="match status" value="1"/>
</dbReference>
<reference evidence="8" key="1">
    <citation type="submission" date="2022-10" db="EMBL/GenBank/DDBJ databases">
        <title>Genome assembly of Pristionchus species.</title>
        <authorList>
            <person name="Yoshida K."/>
            <person name="Sommer R.J."/>
        </authorList>
    </citation>
    <scope>NUCLEOTIDE SEQUENCE [LARGE SCALE GENOMIC DNA]</scope>
    <source>
        <strain evidence="8">RS5460</strain>
    </source>
</reference>
<keyword evidence="8" id="KW-1185">Reference proteome</keyword>
<dbReference type="InterPro" id="IPR019421">
    <property type="entry name" value="7TM_GPCR_serpentine_rcpt_Srd"/>
</dbReference>
<dbReference type="PANTHER" id="PTHR22945">
    <property type="entry name" value="SERPENTINE RECEPTOR, CLASS D DELTA"/>
    <property type="match status" value="1"/>
</dbReference>
<evidence type="ECO:0008006" key="9">
    <source>
        <dbReference type="Google" id="ProtNLM"/>
    </source>
</evidence>
<evidence type="ECO:0000256" key="3">
    <source>
        <dbReference type="ARBA" id="ARBA00022692"/>
    </source>
</evidence>
<sequence length="149" mass="16755">MLFSCSLFSLFLYFLHCILCTTFMFTLDDSSEVRVQLREMRPEYDFDDYLVEGHASIFNVNTMFTILAVNVPIGPTIVLIFIIRAKVLAKLCVKSAIMSSRTAKMHRTLTKVLTLQSVLPVFFGGAVGSYALCQLGVVCSPVQEHFIIE</sequence>
<dbReference type="Proteomes" id="UP001328107">
    <property type="component" value="Unassembled WGS sequence"/>
</dbReference>
<evidence type="ECO:0000256" key="5">
    <source>
        <dbReference type="ARBA" id="ARBA00023136"/>
    </source>
</evidence>
<dbReference type="InterPro" id="IPR050920">
    <property type="entry name" value="Nematode_rcpt-like_delta"/>
</dbReference>
<feature type="transmembrane region" description="Helical" evidence="6">
    <location>
        <begin position="63"/>
        <end position="87"/>
    </location>
</feature>
<protein>
    <recommendedName>
        <fullName evidence="9">G protein-coupled receptor</fullName>
    </recommendedName>
</protein>
<dbReference type="GO" id="GO:0016020">
    <property type="term" value="C:membrane"/>
    <property type="evidence" value="ECO:0007669"/>
    <property type="project" value="UniProtKB-SubCell"/>
</dbReference>
<evidence type="ECO:0000313" key="7">
    <source>
        <dbReference type="EMBL" id="GMR45994.1"/>
    </source>
</evidence>
<comment type="similarity">
    <text evidence="2">Belongs to the nematode receptor-like protein srd family.</text>
</comment>
<comment type="caution">
    <text evidence="7">The sequence shown here is derived from an EMBL/GenBank/DDBJ whole genome shotgun (WGS) entry which is preliminary data.</text>
</comment>
<organism evidence="7 8">
    <name type="scientific">Pristionchus mayeri</name>
    <dbReference type="NCBI Taxonomy" id="1317129"/>
    <lineage>
        <taxon>Eukaryota</taxon>
        <taxon>Metazoa</taxon>
        <taxon>Ecdysozoa</taxon>
        <taxon>Nematoda</taxon>
        <taxon>Chromadorea</taxon>
        <taxon>Rhabditida</taxon>
        <taxon>Rhabditina</taxon>
        <taxon>Diplogasteromorpha</taxon>
        <taxon>Diplogasteroidea</taxon>
        <taxon>Neodiplogasteridae</taxon>
        <taxon>Pristionchus</taxon>
    </lineage>
</organism>
<feature type="transmembrane region" description="Helical" evidence="6">
    <location>
        <begin position="7"/>
        <end position="27"/>
    </location>
</feature>
<keyword evidence="3 6" id="KW-0812">Transmembrane</keyword>
<keyword evidence="4 6" id="KW-1133">Transmembrane helix</keyword>
<evidence type="ECO:0000256" key="1">
    <source>
        <dbReference type="ARBA" id="ARBA00004141"/>
    </source>
</evidence>
<keyword evidence="5 6" id="KW-0472">Membrane</keyword>
<evidence type="ECO:0000313" key="8">
    <source>
        <dbReference type="Proteomes" id="UP001328107"/>
    </source>
</evidence>
<dbReference type="AlphaFoldDB" id="A0AAN5CKC4"/>
<name>A0AAN5CKC4_9BILA</name>
<comment type="subcellular location">
    <subcellularLocation>
        <location evidence="1">Membrane</location>
        <topology evidence="1">Multi-pass membrane protein</topology>
    </subcellularLocation>
</comment>
<proteinExistence type="inferred from homology"/>
<feature type="transmembrane region" description="Helical" evidence="6">
    <location>
        <begin position="108"/>
        <end position="132"/>
    </location>
</feature>
<feature type="non-terminal residue" evidence="7">
    <location>
        <position position="149"/>
    </location>
</feature>